<dbReference type="EMBL" id="BGPR01000788">
    <property type="protein sequence ID" value="GBM35572.1"/>
    <property type="molecule type" value="Genomic_DNA"/>
</dbReference>
<sequence>MLRVSPHWSLFDFTSNLLKTGQCGHKKMEQSAHLTAEFGNKKLLIKSHCIHPKLSYSEQNTLFIVLKCRRSCRTGFADCHSGYRTGNRCQPLQSPRATVPTPPPAFRTGSQPRFPERASLLPPVCGLRFCERGSLPLTQDDISDLWLSAPNGKRDRLKIQFSSDCGIDDGFWNNGLQMVWSGALVNVQP</sequence>
<proteinExistence type="predicted"/>
<organism evidence="2 3">
    <name type="scientific">Araneus ventricosus</name>
    <name type="common">Orbweaver spider</name>
    <name type="synonym">Epeira ventricosa</name>
    <dbReference type="NCBI Taxonomy" id="182803"/>
    <lineage>
        <taxon>Eukaryota</taxon>
        <taxon>Metazoa</taxon>
        <taxon>Ecdysozoa</taxon>
        <taxon>Arthropoda</taxon>
        <taxon>Chelicerata</taxon>
        <taxon>Arachnida</taxon>
        <taxon>Araneae</taxon>
        <taxon>Araneomorphae</taxon>
        <taxon>Entelegynae</taxon>
        <taxon>Araneoidea</taxon>
        <taxon>Araneidae</taxon>
        <taxon>Araneus</taxon>
    </lineage>
</organism>
<evidence type="ECO:0000313" key="3">
    <source>
        <dbReference type="Proteomes" id="UP000499080"/>
    </source>
</evidence>
<keyword evidence="3" id="KW-1185">Reference proteome</keyword>
<feature type="region of interest" description="Disordered" evidence="1">
    <location>
        <begin position="91"/>
        <end position="113"/>
    </location>
</feature>
<dbReference type="Proteomes" id="UP000499080">
    <property type="component" value="Unassembled WGS sequence"/>
</dbReference>
<protein>
    <submittedName>
        <fullName evidence="2">Uncharacterized protein</fullName>
    </submittedName>
</protein>
<dbReference type="AlphaFoldDB" id="A0A4Y2F215"/>
<reference evidence="2 3" key="1">
    <citation type="journal article" date="2019" name="Sci. Rep.">
        <title>Orb-weaving spider Araneus ventricosus genome elucidates the spidroin gene catalogue.</title>
        <authorList>
            <person name="Kono N."/>
            <person name="Nakamura H."/>
            <person name="Ohtoshi R."/>
            <person name="Moran D.A.P."/>
            <person name="Shinohara A."/>
            <person name="Yoshida Y."/>
            <person name="Fujiwara M."/>
            <person name="Mori M."/>
            <person name="Tomita M."/>
            <person name="Arakawa K."/>
        </authorList>
    </citation>
    <scope>NUCLEOTIDE SEQUENCE [LARGE SCALE GENOMIC DNA]</scope>
</reference>
<name>A0A4Y2F215_ARAVE</name>
<gene>
    <name evidence="2" type="ORF">AVEN_121029_1</name>
</gene>
<evidence type="ECO:0000313" key="2">
    <source>
        <dbReference type="EMBL" id="GBM35572.1"/>
    </source>
</evidence>
<comment type="caution">
    <text evidence="2">The sequence shown here is derived from an EMBL/GenBank/DDBJ whole genome shotgun (WGS) entry which is preliminary data.</text>
</comment>
<accession>A0A4Y2F215</accession>
<evidence type="ECO:0000256" key="1">
    <source>
        <dbReference type="SAM" id="MobiDB-lite"/>
    </source>
</evidence>